<dbReference type="AlphaFoldDB" id="A0A7X6DTY0"/>
<dbReference type="SUPFAM" id="SSF53474">
    <property type="entry name" value="alpha/beta-Hydrolases"/>
    <property type="match status" value="1"/>
</dbReference>
<gene>
    <name evidence="2" type="ORF">MNODULE_21490</name>
</gene>
<dbReference type="InterPro" id="IPR050471">
    <property type="entry name" value="AB_hydrolase"/>
</dbReference>
<feature type="domain" description="AB hydrolase-1" evidence="1">
    <location>
        <begin position="125"/>
        <end position="351"/>
    </location>
</feature>
<keyword evidence="2" id="KW-0378">Hydrolase</keyword>
<accession>A0A7X6DTY0</accession>
<dbReference type="InterPro" id="IPR000073">
    <property type="entry name" value="AB_hydrolase_1"/>
</dbReference>
<reference evidence="2 3" key="1">
    <citation type="journal article" date="2020" name="Nature">
        <title>Bacterial chemolithoautotrophy via manganese oxidation.</title>
        <authorList>
            <person name="Yu H."/>
            <person name="Leadbetter J.R."/>
        </authorList>
    </citation>
    <scope>NUCLEOTIDE SEQUENCE [LARGE SCALE GENOMIC DNA]</scope>
    <source>
        <strain evidence="2 3">Mn-1</strain>
    </source>
</reference>
<dbReference type="PANTHER" id="PTHR43433:SF5">
    <property type="entry name" value="AB HYDROLASE-1 DOMAIN-CONTAINING PROTEIN"/>
    <property type="match status" value="1"/>
</dbReference>
<dbReference type="EMBL" id="VTOW01000006">
    <property type="protein sequence ID" value="NKE73337.1"/>
    <property type="molecule type" value="Genomic_DNA"/>
</dbReference>
<sequence>MNVKSLDHSISFRHPPFEEGWMKLLWGQLNRIRPDGESLRRALTGWGKMAMWGLVPILAGVAYQARVSANNARRYPAPGRLIDVGGRRLHLHVMGEGKPTVLLEAAGFGCSVDYLAIQSEISKTTRACTYDRAGMGWSDPCDAPRSVRALVEDLRTLLRCVEIEPPYVLVGGSAGGLIIEFFARTYPEEVVGLVLSDALDGEVLARLPRASAHVMKMVSLGQICARLGVLHLLDPFSLKKLPLDEGSIRSVLTYRAAAWDAARCFLKSLERSEIDLREAPPLRPDLPLRVLTHGLTGDLLGPRGDPELLQEIEPIWQAQQAALAQRSSKGKQIIAEKSGHRIIAQQPDLVLHAIQEVIEAAKQG</sequence>
<organism evidence="2 3">
    <name type="scientific">Candidatus Manganitrophus noduliformans</name>
    <dbReference type="NCBI Taxonomy" id="2606439"/>
    <lineage>
        <taxon>Bacteria</taxon>
        <taxon>Pseudomonadati</taxon>
        <taxon>Nitrospirota</taxon>
        <taxon>Nitrospiria</taxon>
        <taxon>Candidatus Troglogloeales</taxon>
        <taxon>Candidatus Manganitrophaceae</taxon>
        <taxon>Candidatus Manganitrophus</taxon>
    </lineage>
</organism>
<dbReference type="InterPro" id="IPR029058">
    <property type="entry name" value="AB_hydrolase_fold"/>
</dbReference>
<comment type="caution">
    <text evidence="2">The sequence shown here is derived from an EMBL/GenBank/DDBJ whole genome shotgun (WGS) entry which is preliminary data.</text>
</comment>
<name>A0A7X6DTY0_9BACT</name>
<dbReference type="PANTHER" id="PTHR43433">
    <property type="entry name" value="HYDROLASE, ALPHA/BETA FOLD FAMILY PROTEIN"/>
    <property type="match status" value="1"/>
</dbReference>
<keyword evidence="3" id="KW-1185">Reference proteome</keyword>
<dbReference type="GO" id="GO:0016787">
    <property type="term" value="F:hydrolase activity"/>
    <property type="evidence" value="ECO:0007669"/>
    <property type="project" value="UniProtKB-KW"/>
</dbReference>
<dbReference type="Proteomes" id="UP000534783">
    <property type="component" value="Unassembled WGS sequence"/>
</dbReference>
<protein>
    <submittedName>
        <fullName evidence="2">Alpha/beta hydrolase</fullName>
    </submittedName>
</protein>
<dbReference type="Gene3D" id="3.40.50.1820">
    <property type="entry name" value="alpha/beta hydrolase"/>
    <property type="match status" value="1"/>
</dbReference>
<evidence type="ECO:0000313" key="3">
    <source>
        <dbReference type="Proteomes" id="UP000534783"/>
    </source>
</evidence>
<dbReference type="Pfam" id="PF12697">
    <property type="entry name" value="Abhydrolase_6"/>
    <property type="match status" value="1"/>
</dbReference>
<evidence type="ECO:0000259" key="1">
    <source>
        <dbReference type="Pfam" id="PF12697"/>
    </source>
</evidence>
<proteinExistence type="predicted"/>
<evidence type="ECO:0000313" key="2">
    <source>
        <dbReference type="EMBL" id="NKE73337.1"/>
    </source>
</evidence>